<dbReference type="PRINTS" id="PR00032">
    <property type="entry name" value="HTHARAC"/>
</dbReference>
<comment type="function">
    <text evidence="5">May play the central regulatory role in sporulation. It may be an element of the effector pathway responsible for the activation of sporulation genes in response to nutritional stress. Spo0A may act in concert with spo0H (a sigma factor) to control the expression of some genes that are critical to the sporulation process.</text>
</comment>
<evidence type="ECO:0000256" key="3">
    <source>
        <dbReference type="ARBA" id="ARBA00023125"/>
    </source>
</evidence>
<dbReference type="PANTHER" id="PTHR43280:SF28">
    <property type="entry name" value="HTH-TYPE TRANSCRIPTIONAL ACTIVATOR RHAS"/>
    <property type="match status" value="1"/>
</dbReference>
<gene>
    <name evidence="9" type="ORF">DFR58_11731</name>
</gene>
<dbReference type="GO" id="GO:0000160">
    <property type="term" value="P:phosphorelay signal transduction system"/>
    <property type="evidence" value="ECO:0007669"/>
    <property type="project" value="InterPro"/>
</dbReference>
<dbReference type="GO" id="GO:0003700">
    <property type="term" value="F:DNA-binding transcription factor activity"/>
    <property type="evidence" value="ECO:0007669"/>
    <property type="project" value="InterPro"/>
</dbReference>
<dbReference type="SUPFAM" id="SSF52172">
    <property type="entry name" value="CheY-like"/>
    <property type="match status" value="1"/>
</dbReference>
<dbReference type="InterPro" id="IPR018060">
    <property type="entry name" value="HTH_AraC"/>
</dbReference>
<evidence type="ECO:0000256" key="4">
    <source>
        <dbReference type="ARBA" id="ARBA00023163"/>
    </source>
</evidence>
<reference evidence="9 10" key="1">
    <citation type="submission" date="2018-07" db="EMBL/GenBank/DDBJ databases">
        <title>Genomic Encyclopedia of Type Strains, Phase IV (KMG-IV): sequencing the most valuable type-strain genomes for metagenomic binning, comparative biology and taxonomic classification.</title>
        <authorList>
            <person name="Goeker M."/>
        </authorList>
    </citation>
    <scope>NUCLEOTIDE SEQUENCE [LARGE SCALE GENOMIC DNA]</scope>
    <source>
        <strain evidence="9 10">DSM 27016</strain>
    </source>
</reference>
<feature type="modified residue" description="4-aspartylphosphate" evidence="6">
    <location>
        <position position="55"/>
    </location>
</feature>
<keyword evidence="2" id="KW-0805">Transcription regulation</keyword>
<dbReference type="PROSITE" id="PS01124">
    <property type="entry name" value="HTH_ARAC_FAMILY_2"/>
    <property type="match status" value="1"/>
</dbReference>
<dbReference type="SMART" id="SM00448">
    <property type="entry name" value="REC"/>
    <property type="match status" value="1"/>
</dbReference>
<keyword evidence="4" id="KW-0804">Transcription</keyword>
<evidence type="ECO:0000259" key="7">
    <source>
        <dbReference type="PROSITE" id="PS01124"/>
    </source>
</evidence>
<sequence>MHRLLIVDDEEIIVNGLYEIFSSMRALDLDVYKAYSGEEAIEWLNRTRIDIVLTDIRMPEINGLELMDIIHRSWPQCRVIFLTGYDEFEYVYKAIQHNGVSYILKTEDHDKVISVVEEAIKEIQKGIKIEDLIHKAKEQMNMARDLFQKDYFIHLLHGDPSLNITKLQFEQLEIPMYPDKPVILLLGHVDNIPADLSYWDKIQYLYSVKLVMSRYLNTNTRSVNVLNESYRFVLFIQPKELQAANSEQPETAAFYAKTISFLKGTLEVIQAACTESINASISFALGGEPCVWEDVSKKYHSLNQLLNFRIGTGIEMLLIDKEFKNNILNTASEVPELEAGSEALEGILRQKELHTLELYLESGQRDKFFETLIRLIDPLKAIRSKNSNIAIEAYYKVALSLLSYINRCKLTQKIAFCIDQNRLMRIDKHESWEEGVEYIYSLSDIIFKIQSEEQNKRADSEINHIQGFIEQHLSEDLSLVRLAEQVYLNPSYLSRLYKQVTGTNLSDFIDNARRKKAKELLEKQSVKIHEVAKSVGYESAASFTRFFRKVAGCSPQEYHEAYLTGKQMTTK</sequence>
<feature type="domain" description="Response regulatory" evidence="8">
    <location>
        <begin position="3"/>
        <end position="120"/>
    </location>
</feature>
<dbReference type="CDD" id="cd17536">
    <property type="entry name" value="REC_YesN-like"/>
    <property type="match status" value="1"/>
</dbReference>
<keyword evidence="10" id="KW-1185">Reference proteome</keyword>
<evidence type="ECO:0000256" key="1">
    <source>
        <dbReference type="ARBA" id="ARBA00018672"/>
    </source>
</evidence>
<dbReference type="InterPro" id="IPR009057">
    <property type="entry name" value="Homeodomain-like_sf"/>
</dbReference>
<dbReference type="Gene3D" id="3.40.50.2300">
    <property type="match status" value="1"/>
</dbReference>
<keyword evidence="3" id="KW-0238">DNA-binding</keyword>
<name>A0A369AWM8_9FIRM</name>
<dbReference type="Proteomes" id="UP000253034">
    <property type="component" value="Unassembled WGS sequence"/>
</dbReference>
<dbReference type="PROSITE" id="PS50110">
    <property type="entry name" value="RESPONSE_REGULATORY"/>
    <property type="match status" value="1"/>
</dbReference>
<dbReference type="InterPro" id="IPR020449">
    <property type="entry name" value="Tscrpt_reg_AraC-type_HTH"/>
</dbReference>
<accession>A0A369AWM8</accession>
<dbReference type="Pfam" id="PF00072">
    <property type="entry name" value="Response_reg"/>
    <property type="match status" value="1"/>
</dbReference>
<dbReference type="GO" id="GO:0043565">
    <property type="term" value="F:sequence-specific DNA binding"/>
    <property type="evidence" value="ECO:0007669"/>
    <property type="project" value="InterPro"/>
</dbReference>
<dbReference type="InterPro" id="IPR011006">
    <property type="entry name" value="CheY-like_superfamily"/>
</dbReference>
<dbReference type="AlphaFoldDB" id="A0A369AWM8"/>
<protein>
    <recommendedName>
        <fullName evidence="1">Stage 0 sporulation protein A homolog</fullName>
    </recommendedName>
</protein>
<keyword evidence="6" id="KW-0597">Phosphoprotein</keyword>
<dbReference type="EMBL" id="QPJT01000017">
    <property type="protein sequence ID" value="RCX13495.1"/>
    <property type="molecule type" value="Genomic_DNA"/>
</dbReference>
<organism evidence="9 10">
    <name type="scientific">Anaerobacterium chartisolvens</name>
    <dbReference type="NCBI Taxonomy" id="1297424"/>
    <lineage>
        <taxon>Bacteria</taxon>
        <taxon>Bacillati</taxon>
        <taxon>Bacillota</taxon>
        <taxon>Clostridia</taxon>
        <taxon>Eubacteriales</taxon>
        <taxon>Oscillospiraceae</taxon>
        <taxon>Anaerobacterium</taxon>
    </lineage>
</organism>
<comment type="caution">
    <text evidence="9">The sequence shown here is derived from an EMBL/GenBank/DDBJ whole genome shotgun (WGS) entry which is preliminary data.</text>
</comment>
<proteinExistence type="predicted"/>
<evidence type="ECO:0000313" key="9">
    <source>
        <dbReference type="EMBL" id="RCX13495.1"/>
    </source>
</evidence>
<evidence type="ECO:0000256" key="5">
    <source>
        <dbReference type="ARBA" id="ARBA00024867"/>
    </source>
</evidence>
<dbReference type="RefSeq" id="WP_114298553.1">
    <property type="nucleotide sequence ID" value="NZ_QPJT01000017.1"/>
</dbReference>
<dbReference type="PANTHER" id="PTHR43280">
    <property type="entry name" value="ARAC-FAMILY TRANSCRIPTIONAL REGULATOR"/>
    <property type="match status" value="1"/>
</dbReference>
<dbReference type="InterPro" id="IPR001789">
    <property type="entry name" value="Sig_transdc_resp-reg_receiver"/>
</dbReference>
<dbReference type="OrthoDB" id="1736396at2"/>
<dbReference type="Gene3D" id="1.10.10.60">
    <property type="entry name" value="Homeodomain-like"/>
    <property type="match status" value="2"/>
</dbReference>
<evidence type="ECO:0000259" key="8">
    <source>
        <dbReference type="PROSITE" id="PS50110"/>
    </source>
</evidence>
<evidence type="ECO:0000256" key="6">
    <source>
        <dbReference type="PROSITE-ProRule" id="PRU00169"/>
    </source>
</evidence>
<dbReference type="SUPFAM" id="SSF46689">
    <property type="entry name" value="Homeodomain-like"/>
    <property type="match status" value="2"/>
</dbReference>
<evidence type="ECO:0000313" key="10">
    <source>
        <dbReference type="Proteomes" id="UP000253034"/>
    </source>
</evidence>
<evidence type="ECO:0000256" key="2">
    <source>
        <dbReference type="ARBA" id="ARBA00023015"/>
    </source>
</evidence>
<feature type="domain" description="HTH araC/xylS-type" evidence="7">
    <location>
        <begin position="463"/>
        <end position="561"/>
    </location>
</feature>
<dbReference type="SMART" id="SM00342">
    <property type="entry name" value="HTH_ARAC"/>
    <property type="match status" value="1"/>
</dbReference>
<dbReference type="Pfam" id="PF12833">
    <property type="entry name" value="HTH_18"/>
    <property type="match status" value="1"/>
</dbReference>